<dbReference type="PROSITE" id="PS01031">
    <property type="entry name" value="SHSP"/>
    <property type="match status" value="1"/>
</dbReference>
<dbReference type="Gene3D" id="2.60.40.790">
    <property type="match status" value="1"/>
</dbReference>
<feature type="domain" description="SHSP" evidence="4">
    <location>
        <begin position="113"/>
        <end position="226"/>
    </location>
</feature>
<gene>
    <name evidence="5" type="ORF">PVL29_001246</name>
</gene>
<dbReference type="EMBL" id="JARBHA010000001">
    <property type="protein sequence ID" value="KAJ9709675.1"/>
    <property type="molecule type" value="Genomic_DNA"/>
</dbReference>
<evidence type="ECO:0000256" key="3">
    <source>
        <dbReference type="RuleBase" id="RU003616"/>
    </source>
</evidence>
<evidence type="ECO:0000256" key="1">
    <source>
        <dbReference type="ARBA" id="ARBA00023016"/>
    </source>
</evidence>
<evidence type="ECO:0000256" key="2">
    <source>
        <dbReference type="PROSITE-ProRule" id="PRU00285"/>
    </source>
</evidence>
<dbReference type="InterPro" id="IPR002068">
    <property type="entry name" value="A-crystallin/Hsp20_dom"/>
</dbReference>
<dbReference type="GO" id="GO:0009408">
    <property type="term" value="P:response to heat"/>
    <property type="evidence" value="ECO:0007669"/>
    <property type="project" value="InterPro"/>
</dbReference>
<dbReference type="CDD" id="cd06464">
    <property type="entry name" value="ACD_sHsps-like"/>
    <property type="match status" value="1"/>
</dbReference>
<evidence type="ECO:0000313" key="5">
    <source>
        <dbReference type="EMBL" id="KAJ9709675.1"/>
    </source>
</evidence>
<dbReference type="SUPFAM" id="SSF49764">
    <property type="entry name" value="HSP20-like chaperones"/>
    <property type="match status" value="1"/>
</dbReference>
<keyword evidence="1" id="KW-0346">Stress response</keyword>
<sequence length="296" mass="33712">MSQSLSNLCNISFPFRCERTTAAVTSSRFPQASRVCYKCSGIKAMAAEGRDNLDHLRRAGKHNPQKKRDPQVAPIGLWDRFPTARTVQQMMETMERMMEDPLAYSGGWPSESGGYSRGRTPWEIKEGEGEYKIRFDMPGMTKDDVKVWVEEKMLVIKAEKMSGTEGNGDEDEGEWSAKSYGRYNSRVALPENVQFEKIKAEVKDGVLYVTIPKASDNPKILDINVVSKQKSMKPHLNSWSILWQDLMLCLGFLKLVFYHGPFSEKSGKKREENGRLCSKLLPYAPFWQIYLCPFGP</sequence>
<organism evidence="5 6">
    <name type="scientific">Vitis rotundifolia</name>
    <name type="common">Muscadine grape</name>
    <dbReference type="NCBI Taxonomy" id="103349"/>
    <lineage>
        <taxon>Eukaryota</taxon>
        <taxon>Viridiplantae</taxon>
        <taxon>Streptophyta</taxon>
        <taxon>Embryophyta</taxon>
        <taxon>Tracheophyta</taxon>
        <taxon>Spermatophyta</taxon>
        <taxon>Magnoliopsida</taxon>
        <taxon>eudicotyledons</taxon>
        <taxon>Gunneridae</taxon>
        <taxon>Pentapetalae</taxon>
        <taxon>rosids</taxon>
        <taxon>Vitales</taxon>
        <taxon>Vitaceae</taxon>
        <taxon>Viteae</taxon>
        <taxon>Vitis</taxon>
    </lineage>
</organism>
<dbReference type="InterPro" id="IPR044587">
    <property type="entry name" value="HSP21-like"/>
</dbReference>
<comment type="caution">
    <text evidence="5">The sequence shown here is derived from an EMBL/GenBank/DDBJ whole genome shotgun (WGS) entry which is preliminary data.</text>
</comment>
<name>A0AA39E968_VITRO</name>
<comment type="similarity">
    <text evidence="2 3">Belongs to the small heat shock protein (HSP20) family.</text>
</comment>
<evidence type="ECO:0000313" key="6">
    <source>
        <dbReference type="Proteomes" id="UP001168098"/>
    </source>
</evidence>
<reference evidence="5 6" key="1">
    <citation type="journal article" date="2023" name="BMC Biotechnol.">
        <title>Vitis rotundifolia cv Carlos genome sequencing.</title>
        <authorList>
            <person name="Huff M."/>
            <person name="Hulse-Kemp A."/>
            <person name="Scheffler B."/>
            <person name="Youngblood R."/>
            <person name="Simpson S."/>
            <person name="Babiker E."/>
            <person name="Staton M."/>
        </authorList>
    </citation>
    <scope>NUCLEOTIDE SEQUENCE [LARGE SCALE GENOMIC DNA]</scope>
    <source>
        <tissue evidence="5">Leaf</tissue>
    </source>
</reference>
<protein>
    <recommendedName>
        <fullName evidence="4">SHSP domain-containing protein</fullName>
    </recommendedName>
</protein>
<dbReference type="Pfam" id="PF00011">
    <property type="entry name" value="HSP20"/>
    <property type="match status" value="1"/>
</dbReference>
<keyword evidence="6" id="KW-1185">Reference proteome</keyword>
<evidence type="ECO:0000259" key="4">
    <source>
        <dbReference type="PROSITE" id="PS01031"/>
    </source>
</evidence>
<dbReference type="PANTHER" id="PTHR46733">
    <property type="entry name" value="26.5 KDA HEAT SHOCK PROTEIN, MITOCHONDRIAL"/>
    <property type="match status" value="1"/>
</dbReference>
<dbReference type="Proteomes" id="UP001168098">
    <property type="component" value="Unassembled WGS sequence"/>
</dbReference>
<dbReference type="AlphaFoldDB" id="A0AA39E968"/>
<dbReference type="PANTHER" id="PTHR46733:SF2">
    <property type="entry name" value="25.3 KDA HEAT SHOCK PROTEIN, CHLOROPLASTIC-LIKE"/>
    <property type="match status" value="1"/>
</dbReference>
<proteinExistence type="inferred from homology"/>
<dbReference type="InterPro" id="IPR008978">
    <property type="entry name" value="HSP20-like_chaperone"/>
</dbReference>
<accession>A0AA39E968</accession>